<dbReference type="Pfam" id="PF00107">
    <property type="entry name" value="ADH_zinc_N"/>
    <property type="match status" value="1"/>
</dbReference>
<dbReference type="InterPro" id="IPR011032">
    <property type="entry name" value="GroES-like_sf"/>
</dbReference>
<dbReference type="InterPro" id="IPR036291">
    <property type="entry name" value="NAD(P)-bd_dom_sf"/>
</dbReference>
<evidence type="ECO:0000259" key="2">
    <source>
        <dbReference type="SMART" id="SM00829"/>
    </source>
</evidence>
<comment type="caution">
    <text evidence="3">The sequence shown here is derived from an EMBL/GenBank/DDBJ whole genome shotgun (WGS) entry which is preliminary data.</text>
</comment>
<accession>A0A263D0C7</accession>
<evidence type="ECO:0000256" key="1">
    <source>
        <dbReference type="SAM" id="MobiDB-lite"/>
    </source>
</evidence>
<dbReference type="GO" id="GO:0016491">
    <property type="term" value="F:oxidoreductase activity"/>
    <property type="evidence" value="ECO:0007669"/>
    <property type="project" value="InterPro"/>
</dbReference>
<dbReference type="SUPFAM" id="SSF50129">
    <property type="entry name" value="GroES-like"/>
    <property type="match status" value="1"/>
</dbReference>
<dbReference type="InterPro" id="IPR013154">
    <property type="entry name" value="ADH-like_N"/>
</dbReference>
<reference evidence="3 4" key="1">
    <citation type="submission" date="2017-07" db="EMBL/GenBank/DDBJ databases">
        <title>Amycolatopsis antarcticus sp. nov., isolated from the surface of an Antarcticus brown macroalga.</title>
        <authorList>
            <person name="Wang J."/>
            <person name="Leiva S."/>
            <person name="Huang J."/>
            <person name="Huang Y."/>
        </authorList>
    </citation>
    <scope>NUCLEOTIDE SEQUENCE [LARGE SCALE GENOMIC DNA]</scope>
    <source>
        <strain evidence="3 4">AU-G6</strain>
    </source>
</reference>
<feature type="domain" description="Enoyl reductase (ER)" evidence="2">
    <location>
        <begin position="90"/>
        <end position="410"/>
    </location>
</feature>
<dbReference type="OrthoDB" id="3175656at2"/>
<dbReference type="CDD" id="cd08276">
    <property type="entry name" value="MDR7"/>
    <property type="match status" value="1"/>
</dbReference>
<keyword evidence="4" id="KW-1185">Reference proteome</keyword>
<dbReference type="Proteomes" id="UP000242444">
    <property type="component" value="Unassembled WGS sequence"/>
</dbReference>
<gene>
    <name evidence="3" type="ORF">CFN78_17195</name>
</gene>
<feature type="compositionally biased region" description="Basic residues" evidence="1">
    <location>
        <begin position="33"/>
        <end position="48"/>
    </location>
</feature>
<evidence type="ECO:0000313" key="4">
    <source>
        <dbReference type="Proteomes" id="UP000242444"/>
    </source>
</evidence>
<feature type="region of interest" description="Disordered" evidence="1">
    <location>
        <begin position="1"/>
        <end position="48"/>
    </location>
</feature>
<organism evidence="3 4">
    <name type="scientific">Amycolatopsis antarctica</name>
    <dbReference type="NCBI Taxonomy" id="1854586"/>
    <lineage>
        <taxon>Bacteria</taxon>
        <taxon>Bacillati</taxon>
        <taxon>Actinomycetota</taxon>
        <taxon>Actinomycetes</taxon>
        <taxon>Pseudonocardiales</taxon>
        <taxon>Pseudonocardiaceae</taxon>
        <taxon>Amycolatopsis</taxon>
    </lineage>
</organism>
<dbReference type="EMBL" id="NKYE01000010">
    <property type="protein sequence ID" value="OZM71890.1"/>
    <property type="molecule type" value="Genomic_DNA"/>
</dbReference>
<dbReference type="PANTHER" id="PTHR45033">
    <property type="match status" value="1"/>
</dbReference>
<protein>
    <submittedName>
        <fullName evidence="3">NAD(P)-dependent alcohol dehydrogenase</fullName>
    </submittedName>
</protein>
<dbReference type="InterPro" id="IPR013149">
    <property type="entry name" value="ADH-like_C"/>
</dbReference>
<dbReference type="SMART" id="SM00829">
    <property type="entry name" value="PKS_ER"/>
    <property type="match status" value="1"/>
</dbReference>
<evidence type="ECO:0000313" key="3">
    <source>
        <dbReference type="EMBL" id="OZM71890.1"/>
    </source>
</evidence>
<dbReference type="Pfam" id="PF08240">
    <property type="entry name" value="ADH_N"/>
    <property type="match status" value="1"/>
</dbReference>
<sequence length="413" mass="43440">MAGWPRPRRPRHHRRPCSAPGRRGTSPSVRGSAHQHVRGRGTAHAGRRAARRIRANVARGNTFRLPAGTQTPATRDGDAVRYHHLPSFTGADALRVAERDEPAPGPGQILVRMRAWSVNHRDLLIASGRYGRGMRANVVPLSDGAGEVVATGQGTTRWTTGDRVLSVFMPNWQSGPIDERSAAGALGGPVDGVLAEYVVFDEDAVVSAPAHLDMPEAATLPCAAVTAWHALVTHGGLAPGQQVLALGSGGVSVFAVQLAVAGGARVTVTSGDDRKLERLCGLGAADGVNYRRVPEWGRTIHGRSGGVDHVLEVGGAGTLRQSLAAVRTGGRVSVIGVLADGAGISVPHLLWKAVTVQGLSVGSRAVFEELNRAIVRHAIHPIVDRVFPFGEAAEAYRHLGTGKHFGKVVIVAD</sequence>
<dbReference type="Gene3D" id="3.40.50.720">
    <property type="entry name" value="NAD(P)-binding Rossmann-like Domain"/>
    <property type="match status" value="1"/>
</dbReference>
<dbReference type="Gene3D" id="3.90.180.10">
    <property type="entry name" value="Medium-chain alcohol dehydrogenases, catalytic domain"/>
    <property type="match status" value="1"/>
</dbReference>
<dbReference type="AlphaFoldDB" id="A0A263D0C7"/>
<dbReference type="InterPro" id="IPR020843">
    <property type="entry name" value="ER"/>
</dbReference>
<name>A0A263D0C7_9PSEU</name>
<dbReference type="InterPro" id="IPR052711">
    <property type="entry name" value="Zinc_ADH-like"/>
</dbReference>
<dbReference type="PANTHER" id="PTHR45033:SF2">
    <property type="entry name" value="ZINC-TYPE ALCOHOL DEHYDROGENASE-LIKE PROTEIN C1773.06C"/>
    <property type="match status" value="1"/>
</dbReference>
<proteinExistence type="predicted"/>
<feature type="compositionally biased region" description="Basic residues" evidence="1">
    <location>
        <begin position="1"/>
        <end position="16"/>
    </location>
</feature>
<dbReference type="InParanoid" id="A0A263D0C7"/>
<dbReference type="SUPFAM" id="SSF51735">
    <property type="entry name" value="NAD(P)-binding Rossmann-fold domains"/>
    <property type="match status" value="1"/>
</dbReference>